<reference evidence="2" key="1">
    <citation type="submission" date="2006-10" db="EMBL/GenBank/DDBJ databases">
        <authorList>
            <person name="Amadeo P."/>
            <person name="Zhao Q."/>
            <person name="Wortman J."/>
            <person name="Fraser-Liggett C."/>
            <person name="Carlton J."/>
        </authorList>
    </citation>
    <scope>NUCLEOTIDE SEQUENCE</scope>
    <source>
        <strain evidence="2">G3</strain>
    </source>
</reference>
<evidence type="ECO:0000256" key="1">
    <source>
        <dbReference type="SAM" id="MobiDB-lite"/>
    </source>
</evidence>
<gene>
    <name evidence="2" type="ORF">TVAG_534520</name>
</gene>
<protein>
    <submittedName>
        <fullName evidence="2">Uncharacterized protein</fullName>
    </submittedName>
</protein>
<dbReference type="VEuPathDB" id="TrichDB:TVAG_342190"/>
<dbReference type="InParanoid" id="A2GET6"/>
<evidence type="ECO:0000313" key="2">
    <source>
        <dbReference type="EMBL" id="EAX84329.1"/>
    </source>
</evidence>
<dbReference type="Proteomes" id="UP000001542">
    <property type="component" value="Unassembled WGS sequence"/>
</dbReference>
<feature type="region of interest" description="Disordered" evidence="1">
    <location>
        <begin position="111"/>
        <end position="196"/>
    </location>
</feature>
<organism evidence="2 3">
    <name type="scientific">Trichomonas vaginalis (strain ATCC PRA-98 / G3)</name>
    <dbReference type="NCBI Taxonomy" id="412133"/>
    <lineage>
        <taxon>Eukaryota</taxon>
        <taxon>Metamonada</taxon>
        <taxon>Parabasalia</taxon>
        <taxon>Trichomonadida</taxon>
        <taxon>Trichomonadidae</taxon>
        <taxon>Trichomonas</taxon>
    </lineage>
</organism>
<dbReference type="EMBL" id="DS115424">
    <property type="protein sequence ID" value="EAX84329.1"/>
    <property type="molecule type" value="Genomic_DNA"/>
</dbReference>
<name>A2GET6_TRIV3</name>
<feature type="compositionally biased region" description="Low complexity" evidence="1">
    <location>
        <begin position="112"/>
        <end position="125"/>
    </location>
</feature>
<feature type="non-terminal residue" evidence="2">
    <location>
        <position position="1"/>
    </location>
</feature>
<feature type="compositionally biased region" description="Polar residues" evidence="1">
    <location>
        <begin position="133"/>
        <end position="169"/>
    </location>
</feature>
<evidence type="ECO:0000313" key="3">
    <source>
        <dbReference type="Proteomes" id="UP000001542"/>
    </source>
</evidence>
<proteinExistence type="predicted"/>
<dbReference type="VEuPathDB" id="TrichDB:TVAGG3_0432110"/>
<accession>A2GET6</accession>
<sequence length="196" mass="21622">IEVTCPYGTDNNVGNSLDAAYDKKVNKYKSLAEQTERLFNWTTTLSIIVVSSLGVIPLRTKLDALRISPADHIQLLKRLSMHAIAASACIVFEKVPEFFGMRCRPLPGRVTAPNAAIPPNNNENNNDTDHGQENQQATSEEQPTNNGNAQEDNGQGEQINNSTEQTISVDQIIEEDAENNAIEQALDQPDEDEFLN</sequence>
<dbReference type="AlphaFoldDB" id="A2GET6"/>
<keyword evidence="3" id="KW-1185">Reference proteome</keyword>
<reference evidence="2" key="2">
    <citation type="journal article" date="2007" name="Science">
        <title>Draft genome sequence of the sexually transmitted pathogen Trichomonas vaginalis.</title>
        <authorList>
            <person name="Carlton J.M."/>
            <person name="Hirt R.P."/>
            <person name="Silva J.C."/>
            <person name="Delcher A.L."/>
            <person name="Schatz M."/>
            <person name="Zhao Q."/>
            <person name="Wortman J.R."/>
            <person name="Bidwell S.L."/>
            <person name="Alsmark U.C.M."/>
            <person name="Besteiro S."/>
            <person name="Sicheritz-Ponten T."/>
            <person name="Noel C.J."/>
            <person name="Dacks J.B."/>
            <person name="Foster P.G."/>
            <person name="Simillion C."/>
            <person name="Van de Peer Y."/>
            <person name="Miranda-Saavedra D."/>
            <person name="Barton G.J."/>
            <person name="Westrop G.D."/>
            <person name="Mueller S."/>
            <person name="Dessi D."/>
            <person name="Fiori P.L."/>
            <person name="Ren Q."/>
            <person name="Paulsen I."/>
            <person name="Zhang H."/>
            <person name="Bastida-Corcuera F.D."/>
            <person name="Simoes-Barbosa A."/>
            <person name="Brown M.T."/>
            <person name="Hayes R.D."/>
            <person name="Mukherjee M."/>
            <person name="Okumura C.Y."/>
            <person name="Schneider R."/>
            <person name="Smith A.J."/>
            <person name="Vanacova S."/>
            <person name="Villalvazo M."/>
            <person name="Haas B.J."/>
            <person name="Pertea M."/>
            <person name="Feldblyum T.V."/>
            <person name="Utterback T.R."/>
            <person name="Shu C.L."/>
            <person name="Osoegawa K."/>
            <person name="de Jong P.J."/>
            <person name="Hrdy I."/>
            <person name="Horvathova L."/>
            <person name="Zubacova Z."/>
            <person name="Dolezal P."/>
            <person name="Malik S.B."/>
            <person name="Logsdon J.M. Jr."/>
            <person name="Henze K."/>
            <person name="Gupta A."/>
            <person name="Wang C.C."/>
            <person name="Dunne R.L."/>
            <person name="Upcroft J.A."/>
            <person name="Upcroft P."/>
            <person name="White O."/>
            <person name="Salzberg S.L."/>
            <person name="Tang P."/>
            <person name="Chiu C.-H."/>
            <person name="Lee Y.-S."/>
            <person name="Embley T.M."/>
            <person name="Coombs G.H."/>
            <person name="Mottram J.C."/>
            <person name="Tachezy J."/>
            <person name="Fraser-Liggett C.M."/>
            <person name="Johnson P.J."/>
        </authorList>
    </citation>
    <scope>NUCLEOTIDE SEQUENCE [LARGE SCALE GENOMIC DNA]</scope>
    <source>
        <strain evidence="2">G3</strain>
    </source>
</reference>